<proteinExistence type="predicted"/>
<name>A0A1F5LL40_PENAI</name>
<reference evidence="1 2" key="1">
    <citation type="journal article" date="2016" name="Sci. Rep.">
        <title>Penicillium arizonense, a new, genome sequenced fungal species, reveals a high chemical diversity in secreted metabolites.</title>
        <authorList>
            <person name="Grijseels S."/>
            <person name="Nielsen J.C."/>
            <person name="Randelovic M."/>
            <person name="Nielsen J."/>
            <person name="Nielsen K.F."/>
            <person name="Workman M."/>
            <person name="Frisvad J.C."/>
        </authorList>
    </citation>
    <scope>NUCLEOTIDE SEQUENCE [LARGE SCALE GENOMIC DNA]</scope>
    <source>
        <strain evidence="1 2">CBS 141311</strain>
    </source>
</reference>
<dbReference type="STRING" id="1835702.A0A1F5LL40"/>
<dbReference type="OrthoDB" id="5985073at2759"/>
<protein>
    <submittedName>
        <fullName evidence="1">Uncharacterized protein</fullName>
    </submittedName>
</protein>
<keyword evidence="2" id="KW-1185">Reference proteome</keyword>
<sequence length="60" mass="6556">MANSYCILRYKNSTASTEDTDITCFPMNATETGTASNCNCFTSVDLSDSGDYTCDDIVYD</sequence>
<gene>
    <name evidence="1" type="ORF">PENARI_c007G01749</name>
</gene>
<evidence type="ECO:0000313" key="1">
    <source>
        <dbReference type="EMBL" id="OGE53923.1"/>
    </source>
</evidence>
<evidence type="ECO:0000313" key="2">
    <source>
        <dbReference type="Proteomes" id="UP000177622"/>
    </source>
</evidence>
<dbReference type="RefSeq" id="XP_022489360.1">
    <property type="nucleotide sequence ID" value="XM_022630754.1"/>
</dbReference>
<organism evidence="1 2">
    <name type="scientific">Penicillium arizonense</name>
    <dbReference type="NCBI Taxonomy" id="1835702"/>
    <lineage>
        <taxon>Eukaryota</taxon>
        <taxon>Fungi</taxon>
        <taxon>Dikarya</taxon>
        <taxon>Ascomycota</taxon>
        <taxon>Pezizomycotina</taxon>
        <taxon>Eurotiomycetes</taxon>
        <taxon>Eurotiomycetidae</taxon>
        <taxon>Eurotiales</taxon>
        <taxon>Aspergillaceae</taxon>
        <taxon>Penicillium</taxon>
    </lineage>
</organism>
<dbReference type="GeneID" id="34575488"/>
<dbReference type="AlphaFoldDB" id="A0A1F5LL40"/>
<dbReference type="EMBL" id="LXJU01000007">
    <property type="protein sequence ID" value="OGE53923.1"/>
    <property type="molecule type" value="Genomic_DNA"/>
</dbReference>
<comment type="caution">
    <text evidence="1">The sequence shown here is derived from an EMBL/GenBank/DDBJ whole genome shotgun (WGS) entry which is preliminary data.</text>
</comment>
<dbReference type="Proteomes" id="UP000177622">
    <property type="component" value="Unassembled WGS sequence"/>
</dbReference>
<accession>A0A1F5LL40</accession>